<evidence type="ECO:0000313" key="4">
    <source>
        <dbReference type="Proteomes" id="UP000232883"/>
    </source>
</evidence>
<dbReference type="InterPro" id="IPR005530">
    <property type="entry name" value="SPW"/>
</dbReference>
<keyword evidence="1" id="KW-0812">Transmembrane</keyword>
<evidence type="ECO:0000313" key="3">
    <source>
        <dbReference type="EMBL" id="AUD05493.1"/>
    </source>
</evidence>
<keyword evidence="1" id="KW-1133">Transmembrane helix</keyword>
<feature type="transmembrane region" description="Helical" evidence="1">
    <location>
        <begin position="70"/>
        <end position="89"/>
    </location>
</feature>
<dbReference type="RefSeq" id="WP_100992046.1">
    <property type="nucleotide sequence ID" value="NZ_CP025096.1"/>
</dbReference>
<accession>A0A2K8Z6J4</accession>
<name>A0A2K8Z6J4_9BACT</name>
<dbReference type="EMBL" id="CP025096">
    <property type="protein sequence ID" value="AUD05493.1"/>
    <property type="molecule type" value="Genomic_DNA"/>
</dbReference>
<dbReference type="KEGG" id="spir:CWM47_28785"/>
<keyword evidence="4" id="KW-1185">Reference proteome</keyword>
<evidence type="ECO:0000256" key="1">
    <source>
        <dbReference type="SAM" id="Phobius"/>
    </source>
</evidence>
<organism evidence="3 4">
    <name type="scientific">Spirosoma pollinicola</name>
    <dbReference type="NCBI Taxonomy" id="2057025"/>
    <lineage>
        <taxon>Bacteria</taxon>
        <taxon>Pseudomonadati</taxon>
        <taxon>Bacteroidota</taxon>
        <taxon>Cytophagia</taxon>
        <taxon>Cytophagales</taxon>
        <taxon>Cytophagaceae</taxon>
        <taxon>Spirosoma</taxon>
    </lineage>
</organism>
<dbReference type="OrthoDB" id="129082at2"/>
<evidence type="ECO:0000259" key="2">
    <source>
        <dbReference type="Pfam" id="PF03779"/>
    </source>
</evidence>
<dbReference type="AlphaFoldDB" id="A0A2K8Z6J4"/>
<reference evidence="3 4" key="1">
    <citation type="submission" date="2017-11" db="EMBL/GenBank/DDBJ databases">
        <title>Taxonomic description and genome sequences of Spirosoma HA7 sp. nov., isolated from pollen microhabitat of Corylus avellana.</title>
        <authorList>
            <person name="Ambika Manirajan B."/>
            <person name="Suarez C."/>
            <person name="Ratering S."/>
            <person name="Geissler-Plaum R."/>
            <person name="Cardinale M."/>
            <person name="Sylvia S."/>
        </authorList>
    </citation>
    <scope>NUCLEOTIDE SEQUENCE [LARGE SCALE GENOMIC DNA]</scope>
    <source>
        <strain evidence="3 4">HA7</strain>
    </source>
</reference>
<feature type="transmembrane region" description="Helical" evidence="1">
    <location>
        <begin position="95"/>
        <end position="113"/>
    </location>
</feature>
<protein>
    <recommendedName>
        <fullName evidence="2">SPW repeat-containing integral membrane domain-containing protein</fullName>
    </recommendedName>
</protein>
<sequence>MEQPISRKQHGIADYSYVPLVAAAPFLVGFENEPTATQLARVISGGVLATSLLTRYEWGFWKVIPFKAHLAADAAVSAFMLTAPWLFGFGNNKRARNTFLSIGAFGVIISLLTKPDNMD</sequence>
<gene>
    <name evidence="3" type="ORF">CWM47_28785</name>
</gene>
<keyword evidence="1" id="KW-0472">Membrane</keyword>
<dbReference type="Pfam" id="PF03779">
    <property type="entry name" value="SPW"/>
    <property type="match status" value="1"/>
</dbReference>
<feature type="domain" description="SPW repeat-containing integral membrane" evidence="2">
    <location>
        <begin position="12"/>
        <end position="110"/>
    </location>
</feature>
<proteinExistence type="predicted"/>
<dbReference type="Proteomes" id="UP000232883">
    <property type="component" value="Chromosome"/>
</dbReference>